<feature type="compositionally biased region" description="Acidic residues" evidence="1">
    <location>
        <begin position="1"/>
        <end position="57"/>
    </location>
</feature>
<evidence type="ECO:0000256" key="1">
    <source>
        <dbReference type="SAM" id="MobiDB-lite"/>
    </source>
</evidence>
<dbReference type="Proteomes" id="UP000264820">
    <property type="component" value="Unplaced"/>
</dbReference>
<reference evidence="3" key="1">
    <citation type="submission" date="2025-08" db="UniProtKB">
        <authorList>
            <consortium name="Ensembl"/>
        </authorList>
    </citation>
    <scope>IDENTIFICATION</scope>
</reference>
<evidence type="ECO:0000313" key="4">
    <source>
        <dbReference type="Proteomes" id="UP000264820"/>
    </source>
</evidence>
<dbReference type="GeneTree" id="ENSGT00940000164464"/>
<dbReference type="PANTHER" id="PTHR46599:SF3">
    <property type="entry name" value="PIGGYBAC TRANSPOSABLE ELEMENT-DERIVED PROTEIN 4"/>
    <property type="match status" value="1"/>
</dbReference>
<dbReference type="PANTHER" id="PTHR46599">
    <property type="entry name" value="PIGGYBAC TRANSPOSABLE ELEMENT-DERIVED PROTEIN 4"/>
    <property type="match status" value="1"/>
</dbReference>
<reference evidence="3" key="2">
    <citation type="submission" date="2025-09" db="UniProtKB">
        <authorList>
            <consortium name="Ensembl"/>
        </authorList>
    </citation>
    <scope>IDENTIFICATION</scope>
</reference>
<feature type="region of interest" description="Disordered" evidence="1">
    <location>
        <begin position="1"/>
        <end position="59"/>
    </location>
</feature>
<dbReference type="Pfam" id="PF13843">
    <property type="entry name" value="DDE_Tnp_1_7"/>
    <property type="match status" value="1"/>
</dbReference>
<accession>A0A3Q2YM37</accession>
<evidence type="ECO:0000259" key="2">
    <source>
        <dbReference type="Pfam" id="PF13843"/>
    </source>
</evidence>
<dbReference type="AlphaFoldDB" id="A0A3Q2YM37"/>
<dbReference type="Ensembl" id="ENSHCOT00000022166.1">
    <property type="protein sequence ID" value="ENSHCOP00000014512.1"/>
    <property type="gene ID" value="ENSHCOG00000017895.1"/>
</dbReference>
<dbReference type="STRING" id="109280.ENSHCOP00000014512"/>
<feature type="domain" description="PiggyBac transposable element-derived protein" evidence="2">
    <location>
        <begin position="95"/>
        <end position="441"/>
    </location>
</feature>
<feature type="region of interest" description="Disordered" evidence="1">
    <location>
        <begin position="493"/>
        <end position="515"/>
    </location>
</feature>
<sequence length="584" mass="67489">MQEDLSDENSDDDEPGDDVEEEDMQEDLGDENSDDDELGDDVEEEDMQEDLGDENVQDDVREDVSGQNIWRSKNKKIIWSPSHEVAGHFVPPTLSPVGAFNLFFTDEIIDHIVAMTNLQGQRTIKRCHAWKPVSVAELKTFFGLTFLTSYVKKPSVSLYWSMDEIDATPHFGQTMPRNRFQTIWKFLHYNNDVSQDDSDKMYKVRPVLDYIVEKFKELYQPGQNICIDEGMMQWKGRVSFRVYNPKKPVKYGIKSYILCDSASGYCFNMQPDVKEARTTSEIVFSLLDRLPGHGYTLYMDDSYNSVAMCELLLGAETNVCGILRKNRGEPQIFRTVRKNELGVEEKLVRHNKRVMVVAWQGKRLVSTCHQDRMQKVEVSWKGHKDKGPRLKPECVVAYNSSMNGVDKLDQSITYYPFVRRSLNWSKKFVAYLFQLCMFNAHVIYNAKHPEECRTLLEFMRSVVKSWTVKRNVLAQVKKEEEERAVAKVDSCGDWEDRRGSKRAPHRIDPDSRLDGQLGKHKLEYLKPAAKSVNPARTPGRRCRVCARRGLRRDTRMWCVSCCVPLHPGECFTAYHTKQNYSGSV</sequence>
<evidence type="ECO:0000313" key="3">
    <source>
        <dbReference type="Ensembl" id="ENSHCOP00000014512.1"/>
    </source>
</evidence>
<organism evidence="3 4">
    <name type="scientific">Hippocampus comes</name>
    <name type="common">Tiger tail seahorse</name>
    <dbReference type="NCBI Taxonomy" id="109280"/>
    <lineage>
        <taxon>Eukaryota</taxon>
        <taxon>Metazoa</taxon>
        <taxon>Chordata</taxon>
        <taxon>Craniata</taxon>
        <taxon>Vertebrata</taxon>
        <taxon>Euteleostomi</taxon>
        <taxon>Actinopterygii</taxon>
        <taxon>Neopterygii</taxon>
        <taxon>Teleostei</taxon>
        <taxon>Neoteleostei</taxon>
        <taxon>Acanthomorphata</taxon>
        <taxon>Syngnathiaria</taxon>
        <taxon>Syngnathiformes</taxon>
        <taxon>Syngnathoidei</taxon>
        <taxon>Syngnathidae</taxon>
        <taxon>Hippocampus</taxon>
    </lineage>
</organism>
<protein>
    <recommendedName>
        <fullName evidence="2">PiggyBac transposable element-derived protein domain-containing protein</fullName>
    </recommendedName>
</protein>
<keyword evidence="4" id="KW-1185">Reference proteome</keyword>
<dbReference type="OMA" id="SHINFRL"/>
<name>A0A3Q2YM37_HIPCM</name>
<proteinExistence type="predicted"/>
<dbReference type="InterPro" id="IPR029526">
    <property type="entry name" value="PGBD"/>
</dbReference>